<dbReference type="SMART" id="SM00382">
    <property type="entry name" value="AAA"/>
    <property type="match status" value="1"/>
</dbReference>
<accession>A0A425XYG8</accession>
<dbReference type="SUPFAM" id="SSF52540">
    <property type="entry name" value="P-loop containing nucleoside triphosphate hydrolases"/>
    <property type="match status" value="1"/>
</dbReference>
<dbReference type="InterPro" id="IPR008921">
    <property type="entry name" value="DNA_pol3_clamp-load_cplx_C"/>
</dbReference>
<dbReference type="FunFam" id="1.20.272.10:FF:000001">
    <property type="entry name" value="Putative AAA family ATPase"/>
    <property type="match status" value="1"/>
</dbReference>
<dbReference type="InterPro" id="IPR051314">
    <property type="entry name" value="AAA_ATPase_RarA/MGS1/WRNIP1"/>
</dbReference>
<evidence type="ECO:0000256" key="1">
    <source>
        <dbReference type="ARBA" id="ARBA00002393"/>
    </source>
</evidence>
<evidence type="ECO:0000256" key="5">
    <source>
        <dbReference type="ARBA" id="ARBA00022741"/>
    </source>
</evidence>
<dbReference type="GO" id="GO:0008047">
    <property type="term" value="F:enzyme activator activity"/>
    <property type="evidence" value="ECO:0007669"/>
    <property type="project" value="TreeGrafter"/>
</dbReference>
<evidence type="ECO:0000256" key="6">
    <source>
        <dbReference type="ARBA" id="ARBA00022840"/>
    </source>
</evidence>
<evidence type="ECO:0000256" key="3">
    <source>
        <dbReference type="ARBA" id="ARBA00020776"/>
    </source>
</evidence>
<keyword evidence="5" id="KW-0547">Nucleotide-binding</keyword>
<evidence type="ECO:0000256" key="2">
    <source>
        <dbReference type="ARBA" id="ARBA00008959"/>
    </source>
</evidence>
<dbReference type="AlphaFoldDB" id="A0A425XYG8"/>
<dbReference type="InterPro" id="IPR032423">
    <property type="entry name" value="AAA_assoc_2"/>
</dbReference>
<dbReference type="InterPro" id="IPR021886">
    <property type="entry name" value="MgsA_C"/>
</dbReference>
<dbReference type="RefSeq" id="WP_125031407.1">
    <property type="nucleotide sequence ID" value="NZ_JAPXVP010000013.1"/>
</dbReference>
<evidence type="ECO:0000256" key="4">
    <source>
        <dbReference type="ARBA" id="ARBA00022705"/>
    </source>
</evidence>
<dbReference type="GO" id="GO:0016887">
    <property type="term" value="F:ATP hydrolysis activity"/>
    <property type="evidence" value="ECO:0007669"/>
    <property type="project" value="InterPro"/>
</dbReference>
<dbReference type="PANTHER" id="PTHR13779:SF7">
    <property type="entry name" value="ATPASE WRNIP1"/>
    <property type="match status" value="1"/>
</dbReference>
<keyword evidence="4" id="KW-0235">DNA replication</keyword>
<dbReference type="Pfam" id="PF12002">
    <property type="entry name" value="MgsA_C"/>
    <property type="match status" value="1"/>
</dbReference>
<name>A0A425XYG8_9BACT</name>
<dbReference type="GO" id="GO:0003677">
    <property type="term" value="F:DNA binding"/>
    <property type="evidence" value="ECO:0007669"/>
    <property type="project" value="InterPro"/>
</dbReference>
<dbReference type="Gene3D" id="1.20.272.10">
    <property type="match status" value="1"/>
</dbReference>
<dbReference type="InterPro" id="IPR003593">
    <property type="entry name" value="AAA+_ATPase"/>
</dbReference>
<comment type="similarity">
    <text evidence="2">Belongs to the AAA ATPase family. RarA/MGS1/WRNIP1 subfamily.</text>
</comment>
<proteinExistence type="inferred from homology"/>
<dbReference type="GO" id="GO:0000731">
    <property type="term" value="P:DNA synthesis involved in DNA repair"/>
    <property type="evidence" value="ECO:0007669"/>
    <property type="project" value="TreeGrafter"/>
</dbReference>
<dbReference type="CDD" id="cd18139">
    <property type="entry name" value="HLD_clamp_RarA"/>
    <property type="match status" value="1"/>
</dbReference>
<keyword evidence="6" id="KW-0067">ATP-binding</keyword>
<reference evidence="8 9" key="1">
    <citation type="submission" date="2018-07" db="EMBL/GenBank/DDBJ databases">
        <title>Draft genome sequence of Ancylomarina sp. M1P.</title>
        <authorList>
            <person name="Yadav S."/>
            <person name="Villanueva L."/>
            <person name="Damste J.S.S."/>
        </authorList>
    </citation>
    <scope>NUCLEOTIDE SEQUENCE [LARGE SCALE GENOMIC DNA]</scope>
    <source>
        <strain evidence="8 9">M1P</strain>
    </source>
</reference>
<dbReference type="OrthoDB" id="9778364at2"/>
<dbReference type="Gene3D" id="1.10.3710.10">
    <property type="entry name" value="DNA polymerase III clamp loader subunits, C-terminal domain"/>
    <property type="match status" value="1"/>
</dbReference>
<evidence type="ECO:0000259" key="7">
    <source>
        <dbReference type="SMART" id="SM00382"/>
    </source>
</evidence>
<gene>
    <name evidence="8" type="ORF">DWB61_13460</name>
</gene>
<dbReference type="SUPFAM" id="SSF48019">
    <property type="entry name" value="post-AAA+ oligomerization domain-like"/>
    <property type="match status" value="1"/>
</dbReference>
<dbReference type="InterPro" id="IPR027417">
    <property type="entry name" value="P-loop_NTPase"/>
</dbReference>
<protein>
    <recommendedName>
        <fullName evidence="3">Replication-associated recombination protein A</fullName>
    </recommendedName>
</protein>
<keyword evidence="9" id="KW-1185">Reference proteome</keyword>
<dbReference type="EMBL" id="QQWG01000015">
    <property type="protein sequence ID" value="RRG20043.1"/>
    <property type="molecule type" value="Genomic_DNA"/>
</dbReference>
<dbReference type="Gene3D" id="3.40.50.300">
    <property type="entry name" value="P-loop containing nucleotide triphosphate hydrolases"/>
    <property type="match status" value="1"/>
</dbReference>
<organism evidence="8 9">
    <name type="scientific">Ancylomarina euxinus</name>
    <dbReference type="NCBI Taxonomy" id="2283627"/>
    <lineage>
        <taxon>Bacteria</taxon>
        <taxon>Pseudomonadati</taxon>
        <taxon>Bacteroidota</taxon>
        <taxon>Bacteroidia</taxon>
        <taxon>Marinilabiliales</taxon>
        <taxon>Marinifilaceae</taxon>
        <taxon>Ancylomarina</taxon>
    </lineage>
</organism>
<dbReference type="Pfam" id="PF00004">
    <property type="entry name" value="AAA"/>
    <property type="match status" value="1"/>
</dbReference>
<dbReference type="GO" id="GO:0006261">
    <property type="term" value="P:DNA-templated DNA replication"/>
    <property type="evidence" value="ECO:0007669"/>
    <property type="project" value="TreeGrafter"/>
</dbReference>
<dbReference type="FunFam" id="3.40.50.300:FF:000137">
    <property type="entry name" value="Replication-associated recombination protein A"/>
    <property type="match status" value="1"/>
</dbReference>
<dbReference type="Gene3D" id="1.10.8.60">
    <property type="match status" value="1"/>
</dbReference>
<dbReference type="FunFam" id="1.10.3710.10:FF:000004">
    <property type="entry name" value="Putative ATPase, AAA family"/>
    <property type="match status" value="1"/>
</dbReference>
<evidence type="ECO:0000313" key="9">
    <source>
        <dbReference type="Proteomes" id="UP000285794"/>
    </source>
</evidence>
<dbReference type="CDD" id="cd00009">
    <property type="entry name" value="AAA"/>
    <property type="match status" value="1"/>
</dbReference>
<sequence length="424" mass="47507">MTPNQPLAERLRPNSLENYLGQKHLVGEKAVLRKMIESGNISSFILWGPPGVGKTTLAKIIANQLNRPFYNLSAVNSGVKDVREVIAKAEKQKFFSTPNPILFIDEIHRFSKSQQDSLLGAVENGTVTLIGATTENPSFEVISPLLSRCQVYVLKAQEKSDLEYLIEHALTKDLYLKEKDVTVKEKDALIKFSGGDARKLLNILELVVNSQATDKIVLTNELVLKELQENPSMYDKDGEQHYDIASALIKSIRGSDPDAAVYWLARMIEGGEDPKFIARRLVISASEDIGLANPNALLLANAGFQSVNLVGMPESRIILSEVAIYLATSAKSNASYLAIGKAQALVRETGNLSVPLHLRNAPTKLMKDLGYNKEYKYSHDYPGNFVNQEYLPEEIMNQRLYIPQNNSLEVKVLERLKFWWKKRF</sequence>
<evidence type="ECO:0000313" key="8">
    <source>
        <dbReference type="EMBL" id="RRG20043.1"/>
    </source>
</evidence>
<dbReference type="GO" id="GO:0017116">
    <property type="term" value="F:single-stranded DNA helicase activity"/>
    <property type="evidence" value="ECO:0007669"/>
    <property type="project" value="TreeGrafter"/>
</dbReference>
<dbReference type="PANTHER" id="PTHR13779">
    <property type="entry name" value="WERNER HELICASE-INTERACTING PROTEIN 1 FAMILY MEMBER"/>
    <property type="match status" value="1"/>
</dbReference>
<dbReference type="GO" id="GO:0005524">
    <property type="term" value="F:ATP binding"/>
    <property type="evidence" value="ECO:0007669"/>
    <property type="project" value="UniProtKB-KW"/>
</dbReference>
<comment type="caution">
    <text evidence="8">The sequence shown here is derived from an EMBL/GenBank/DDBJ whole genome shotgun (WGS) entry which is preliminary data.</text>
</comment>
<feature type="domain" description="AAA+ ATPase" evidence="7">
    <location>
        <begin position="40"/>
        <end position="157"/>
    </location>
</feature>
<dbReference type="Proteomes" id="UP000285794">
    <property type="component" value="Unassembled WGS sequence"/>
</dbReference>
<dbReference type="InterPro" id="IPR003959">
    <property type="entry name" value="ATPase_AAA_core"/>
</dbReference>
<comment type="function">
    <text evidence="1">DNA-dependent ATPase that plays important roles in cellular responses to stalled DNA replication processes.</text>
</comment>
<dbReference type="Pfam" id="PF16193">
    <property type="entry name" value="AAA_assoc_2"/>
    <property type="match status" value="1"/>
</dbReference>